<keyword evidence="5" id="KW-0808">Transferase</keyword>
<evidence type="ECO:0000256" key="9">
    <source>
        <dbReference type="ARBA" id="ARBA00047592"/>
    </source>
</evidence>
<evidence type="ECO:0000256" key="2">
    <source>
        <dbReference type="ARBA" id="ARBA00012411"/>
    </source>
</evidence>
<comment type="similarity">
    <text evidence="1">Belongs to the protein kinase superfamily. CMGC Ser/Thr protein kinase family. MAP kinase subfamily.</text>
</comment>
<dbReference type="FunFam" id="1.10.510.10:FF:000017">
    <property type="entry name" value="Mitogen-activated protein kinase"/>
    <property type="match status" value="1"/>
</dbReference>
<dbReference type="GO" id="GO:0004707">
    <property type="term" value="F:MAP kinase activity"/>
    <property type="evidence" value="ECO:0007669"/>
    <property type="project" value="UniProtKB-EC"/>
</dbReference>
<dbReference type="InterPro" id="IPR011009">
    <property type="entry name" value="Kinase-like_dom_sf"/>
</dbReference>
<evidence type="ECO:0000256" key="8">
    <source>
        <dbReference type="ARBA" id="ARBA00022840"/>
    </source>
</evidence>
<protein>
    <recommendedName>
        <fullName evidence="2">mitogen-activated protein kinase</fullName>
        <ecNumber evidence="2">2.7.11.24</ecNumber>
    </recommendedName>
</protein>
<keyword evidence="4" id="KW-0597">Phosphoprotein</keyword>
<dbReference type="SMART" id="SM00220">
    <property type="entry name" value="S_TKc"/>
    <property type="match status" value="1"/>
</dbReference>
<dbReference type="SUPFAM" id="SSF56112">
    <property type="entry name" value="Protein kinase-like (PK-like)"/>
    <property type="match status" value="1"/>
</dbReference>
<dbReference type="PROSITE" id="PS00107">
    <property type="entry name" value="PROTEIN_KINASE_ATP"/>
    <property type="match status" value="1"/>
</dbReference>
<keyword evidence="3" id="KW-0723">Serine/threonine-protein kinase</keyword>
<sequence length="565" mass="64201">MPPDQRKKSSIDVDFFTEYGEGSRYMIEEVIGKGSYGVVCSAYDTHTGEKVAIKKINDIFEHVSDATRILREIKLLRLLRHPDIVEIKHILLPPSRREFKDIYVVFELMESDLHQVIKANDDLTPEHYQFFLYQLLRGLKYIHTANVFHRDLKPKNILANADCKLKICDFGLARVAFNDTPTAIFWTDYIATRWYRAPELCGSFFSKYTPAIDIWSIGCIFAELLTGKPLFPGKNVVHQLDIMTDFLGTPSLEAIARIRNEKARRYLSSMRKKKPVPFSQKFPNADPLALRVLERMLAFEPKDRPTAEEALADPYFKGLAKFEREPCAQPVSKMEFEFERRRVTKEDVRELIYREILEYHPKMLKEHLEGAEPTGFMYPSAVDHFKKQFAYLEEHYGKGGTISPLDRQHASLPRQCVLYSDDSRQNMAEVAADDLSKCCIKEVEKPTIDRTGVVPMNRLPLLAPQNIQGVMTDICVAARPRKVAGSALHYSRGVAGSEQRRTIRNPSVAVQYAASSCSYPKRNPSCKNERAEDGIESSNGLQSKPQYIAQKVAAAAAHGGAGGNW</sequence>
<dbReference type="STRING" id="3827.A0A1S2YQI6"/>
<evidence type="ECO:0000256" key="10">
    <source>
        <dbReference type="ARBA" id="ARBA00048312"/>
    </source>
</evidence>
<reference evidence="15" key="2">
    <citation type="submission" date="2025-08" db="UniProtKB">
        <authorList>
            <consortium name="RefSeq"/>
        </authorList>
    </citation>
    <scope>IDENTIFICATION</scope>
    <source>
        <tissue evidence="15">Etiolated seedlings</tissue>
    </source>
</reference>
<dbReference type="InterPro" id="IPR050117">
    <property type="entry name" value="MAPK"/>
</dbReference>
<dbReference type="eggNOG" id="KOG0660">
    <property type="taxonomic scope" value="Eukaryota"/>
</dbReference>
<dbReference type="CDD" id="cd07859">
    <property type="entry name" value="STKc_TDY_MAPK"/>
    <property type="match status" value="1"/>
</dbReference>
<reference evidence="14" key="1">
    <citation type="journal article" date="2013" name="Nat. Biotechnol.">
        <title>Draft genome sequence of chickpea (Cicer arietinum) provides a resource for trait improvement.</title>
        <authorList>
            <person name="Varshney R.K."/>
            <person name="Song C."/>
            <person name="Saxena R.K."/>
            <person name="Azam S."/>
            <person name="Yu S."/>
            <person name="Sharpe A.G."/>
            <person name="Cannon S."/>
            <person name="Baek J."/>
            <person name="Rosen B.D."/>
            <person name="Tar'an B."/>
            <person name="Millan T."/>
            <person name="Zhang X."/>
            <person name="Ramsay L.D."/>
            <person name="Iwata A."/>
            <person name="Wang Y."/>
            <person name="Nelson W."/>
            <person name="Farmer A.D."/>
            <person name="Gaur P.M."/>
            <person name="Soderlund C."/>
            <person name="Penmetsa R.V."/>
            <person name="Xu C."/>
            <person name="Bharti A.K."/>
            <person name="He W."/>
            <person name="Winter P."/>
            <person name="Zhao S."/>
            <person name="Hane J.K."/>
            <person name="Carrasquilla-Garcia N."/>
            <person name="Condie J.A."/>
            <person name="Upadhyaya H.D."/>
            <person name="Luo M.C."/>
            <person name="Thudi M."/>
            <person name="Gowda C.L."/>
            <person name="Singh N.P."/>
            <person name="Lichtenzveig J."/>
            <person name="Gali K.K."/>
            <person name="Rubio J."/>
            <person name="Nadarajan N."/>
            <person name="Dolezel J."/>
            <person name="Bansal K.C."/>
            <person name="Xu X."/>
            <person name="Edwards D."/>
            <person name="Zhang G."/>
            <person name="Kahl G."/>
            <person name="Gil J."/>
            <person name="Singh K.B."/>
            <person name="Datta S.K."/>
            <person name="Jackson S.A."/>
            <person name="Wang J."/>
            <person name="Cook D.R."/>
        </authorList>
    </citation>
    <scope>NUCLEOTIDE SEQUENCE [LARGE SCALE GENOMIC DNA]</scope>
    <source>
        <strain evidence="14">cv. CDC Frontier</strain>
    </source>
</reference>
<dbReference type="RefSeq" id="XP_004508354.1">
    <property type="nucleotide sequence ID" value="XM_004508297.3"/>
</dbReference>
<evidence type="ECO:0000256" key="5">
    <source>
        <dbReference type="ARBA" id="ARBA00022679"/>
    </source>
</evidence>
<evidence type="ECO:0000256" key="1">
    <source>
        <dbReference type="ARBA" id="ARBA00008832"/>
    </source>
</evidence>
<dbReference type="Pfam" id="PF00069">
    <property type="entry name" value="Pkinase"/>
    <property type="match status" value="1"/>
</dbReference>
<accession>A0A1S2YQI6</accession>
<dbReference type="Gene3D" id="1.10.510.10">
    <property type="entry name" value="Transferase(Phosphotransferase) domain 1"/>
    <property type="match status" value="1"/>
</dbReference>
<dbReference type="EC" id="2.7.11.24" evidence="2"/>
<gene>
    <name evidence="15" type="primary">MAPK11</name>
</gene>
<dbReference type="PROSITE" id="PS01351">
    <property type="entry name" value="MAPK"/>
    <property type="match status" value="1"/>
</dbReference>
<dbReference type="InterPro" id="IPR003527">
    <property type="entry name" value="MAP_kinase_CS"/>
</dbReference>
<keyword evidence="14" id="KW-1185">Reference proteome</keyword>
<dbReference type="Gene3D" id="3.30.200.20">
    <property type="entry name" value="Phosphorylase Kinase, domain 1"/>
    <property type="match status" value="1"/>
</dbReference>
<keyword evidence="7 15" id="KW-0418">Kinase</keyword>
<dbReference type="Proteomes" id="UP000087171">
    <property type="component" value="Chromosome Ca7"/>
</dbReference>
<organism evidence="14 15">
    <name type="scientific">Cicer arietinum</name>
    <name type="common">Chickpea</name>
    <name type="synonym">Garbanzo</name>
    <dbReference type="NCBI Taxonomy" id="3827"/>
    <lineage>
        <taxon>Eukaryota</taxon>
        <taxon>Viridiplantae</taxon>
        <taxon>Streptophyta</taxon>
        <taxon>Embryophyta</taxon>
        <taxon>Tracheophyta</taxon>
        <taxon>Spermatophyta</taxon>
        <taxon>Magnoliopsida</taxon>
        <taxon>eudicotyledons</taxon>
        <taxon>Gunneridae</taxon>
        <taxon>Pentapetalae</taxon>
        <taxon>rosids</taxon>
        <taxon>fabids</taxon>
        <taxon>Fabales</taxon>
        <taxon>Fabaceae</taxon>
        <taxon>Papilionoideae</taxon>
        <taxon>50 kb inversion clade</taxon>
        <taxon>NPAAA clade</taxon>
        <taxon>Hologalegina</taxon>
        <taxon>IRL clade</taxon>
        <taxon>Cicereae</taxon>
        <taxon>Cicer</taxon>
    </lineage>
</organism>
<keyword evidence="8 11" id="KW-0067">ATP-binding</keyword>
<dbReference type="GeneID" id="101493026"/>
<keyword evidence="6 11" id="KW-0547">Nucleotide-binding</keyword>
<evidence type="ECO:0000313" key="14">
    <source>
        <dbReference type="Proteomes" id="UP000087171"/>
    </source>
</evidence>
<name>A0A1S2YQI6_CICAR</name>
<proteinExistence type="inferred from homology"/>
<comment type="catalytic activity">
    <reaction evidence="10">
        <text>L-seryl-[protein] + ATP = O-phospho-L-seryl-[protein] + ADP + H(+)</text>
        <dbReference type="Rhea" id="RHEA:17989"/>
        <dbReference type="Rhea" id="RHEA-COMP:9863"/>
        <dbReference type="Rhea" id="RHEA-COMP:11604"/>
        <dbReference type="ChEBI" id="CHEBI:15378"/>
        <dbReference type="ChEBI" id="CHEBI:29999"/>
        <dbReference type="ChEBI" id="CHEBI:30616"/>
        <dbReference type="ChEBI" id="CHEBI:83421"/>
        <dbReference type="ChEBI" id="CHEBI:456216"/>
        <dbReference type="EC" id="2.7.11.24"/>
    </reaction>
</comment>
<dbReference type="InterPro" id="IPR017441">
    <property type="entry name" value="Protein_kinase_ATP_BS"/>
</dbReference>
<dbReference type="PROSITE" id="PS50011">
    <property type="entry name" value="PROTEIN_KINASE_DOM"/>
    <property type="match status" value="1"/>
</dbReference>
<evidence type="ECO:0000259" key="13">
    <source>
        <dbReference type="PROSITE" id="PS50011"/>
    </source>
</evidence>
<dbReference type="GO" id="GO:0005524">
    <property type="term" value="F:ATP binding"/>
    <property type="evidence" value="ECO:0007669"/>
    <property type="project" value="UniProtKB-UniRule"/>
</dbReference>
<evidence type="ECO:0000313" key="15">
    <source>
        <dbReference type="RefSeq" id="XP_004508354.1"/>
    </source>
</evidence>
<feature type="domain" description="Protein kinase" evidence="13">
    <location>
        <begin position="25"/>
        <end position="316"/>
    </location>
</feature>
<dbReference type="OrthoDB" id="2396at2759"/>
<evidence type="ECO:0000256" key="7">
    <source>
        <dbReference type="ARBA" id="ARBA00022777"/>
    </source>
</evidence>
<comment type="catalytic activity">
    <reaction evidence="9">
        <text>L-threonyl-[protein] + ATP = O-phospho-L-threonyl-[protein] + ADP + H(+)</text>
        <dbReference type="Rhea" id="RHEA:46608"/>
        <dbReference type="Rhea" id="RHEA-COMP:11060"/>
        <dbReference type="Rhea" id="RHEA-COMP:11605"/>
        <dbReference type="ChEBI" id="CHEBI:15378"/>
        <dbReference type="ChEBI" id="CHEBI:30013"/>
        <dbReference type="ChEBI" id="CHEBI:30616"/>
        <dbReference type="ChEBI" id="CHEBI:61977"/>
        <dbReference type="ChEBI" id="CHEBI:456216"/>
        <dbReference type="EC" id="2.7.11.24"/>
    </reaction>
</comment>
<dbReference type="GO" id="GO:0106310">
    <property type="term" value="F:protein serine kinase activity"/>
    <property type="evidence" value="ECO:0007669"/>
    <property type="project" value="RHEA"/>
</dbReference>
<evidence type="ECO:0000256" key="3">
    <source>
        <dbReference type="ARBA" id="ARBA00022527"/>
    </source>
</evidence>
<dbReference type="InterPro" id="IPR000719">
    <property type="entry name" value="Prot_kinase_dom"/>
</dbReference>
<feature type="region of interest" description="Disordered" evidence="12">
    <location>
        <begin position="520"/>
        <end position="541"/>
    </location>
</feature>
<dbReference type="FunFam" id="3.30.200.20:FF:000046">
    <property type="entry name" value="Mitogen-activated protein kinase"/>
    <property type="match status" value="1"/>
</dbReference>
<evidence type="ECO:0000256" key="12">
    <source>
        <dbReference type="SAM" id="MobiDB-lite"/>
    </source>
</evidence>
<dbReference type="KEGG" id="cam:101493026"/>
<feature type="binding site" evidence="11">
    <location>
        <position position="55"/>
    </location>
    <ligand>
        <name>ATP</name>
        <dbReference type="ChEBI" id="CHEBI:30616"/>
    </ligand>
</feature>
<evidence type="ECO:0000256" key="11">
    <source>
        <dbReference type="PROSITE-ProRule" id="PRU10141"/>
    </source>
</evidence>
<dbReference type="AlphaFoldDB" id="A0A1S2YQI6"/>
<dbReference type="PANTHER" id="PTHR24055">
    <property type="entry name" value="MITOGEN-ACTIVATED PROTEIN KINASE"/>
    <property type="match status" value="1"/>
</dbReference>
<dbReference type="PaxDb" id="3827-XP_004508354.1"/>
<evidence type="ECO:0000256" key="4">
    <source>
        <dbReference type="ARBA" id="ARBA00022553"/>
    </source>
</evidence>
<evidence type="ECO:0000256" key="6">
    <source>
        <dbReference type="ARBA" id="ARBA00022741"/>
    </source>
</evidence>